<feature type="region of interest" description="Disordered" evidence="1">
    <location>
        <begin position="143"/>
        <end position="183"/>
    </location>
</feature>
<evidence type="ECO:0000256" key="1">
    <source>
        <dbReference type="SAM" id="MobiDB-lite"/>
    </source>
</evidence>
<gene>
    <name evidence="2" type="primary">RBR</name>
    <name evidence="2" type="ORF">CM83_103296</name>
</gene>
<dbReference type="EMBL" id="GBHO01041293">
    <property type="protein sequence ID" value="JAG02311.1"/>
    <property type="molecule type" value="Transcribed_RNA"/>
</dbReference>
<proteinExistence type="predicted"/>
<protein>
    <submittedName>
        <fullName evidence="2">Retinoblastoma-related protein</fullName>
    </submittedName>
</protein>
<organism evidence="2">
    <name type="scientific">Lygus hesperus</name>
    <name type="common">Western plant bug</name>
    <dbReference type="NCBI Taxonomy" id="30085"/>
    <lineage>
        <taxon>Eukaryota</taxon>
        <taxon>Metazoa</taxon>
        <taxon>Ecdysozoa</taxon>
        <taxon>Arthropoda</taxon>
        <taxon>Hexapoda</taxon>
        <taxon>Insecta</taxon>
        <taxon>Pterygota</taxon>
        <taxon>Neoptera</taxon>
        <taxon>Paraneoptera</taxon>
        <taxon>Hemiptera</taxon>
        <taxon>Heteroptera</taxon>
        <taxon>Panheteroptera</taxon>
        <taxon>Cimicomorpha</taxon>
        <taxon>Miridae</taxon>
        <taxon>Mirini</taxon>
        <taxon>Lygus</taxon>
    </lineage>
</organism>
<reference evidence="2" key="2">
    <citation type="submission" date="2014-07" db="EMBL/GenBank/DDBJ databases">
        <authorList>
            <person name="Hull J."/>
        </authorList>
    </citation>
    <scope>NUCLEOTIDE SEQUENCE</scope>
</reference>
<feature type="non-terminal residue" evidence="2">
    <location>
        <position position="1"/>
    </location>
</feature>
<reference evidence="2" key="1">
    <citation type="journal article" date="2014" name="PLoS ONE">
        <title>Transcriptome-Based Identification of ABC Transporters in the Western Tarnished Plant Bug Lygus hesperus.</title>
        <authorList>
            <person name="Hull J.J."/>
            <person name="Chaney K."/>
            <person name="Geib S.M."/>
            <person name="Fabrick J.A."/>
            <person name="Brent C.S."/>
            <person name="Walsh D."/>
            <person name="Lavine L.C."/>
        </authorList>
    </citation>
    <scope>NUCLEOTIDE SEQUENCE</scope>
</reference>
<sequence>LVYAGLSGVLKTPPAGERADFGSPVQPNQPVGVGGDNLTCEEGVLSAVHDMQRRMVAVLKLMATIQANQASLREEVMALREEVRSSQGPLREEVVAVHEEVQSNHVSTMRSINFFSDAVAGVSRRVQAMSEELRELREVMGGDEDDDEVAVGSSAGAPACTNPFTPCHDPLAVPSEGEGPQLQ</sequence>
<accession>A0A0A9W4G8</accession>
<dbReference type="AlphaFoldDB" id="A0A0A9W4G8"/>
<evidence type="ECO:0000313" key="2">
    <source>
        <dbReference type="EMBL" id="JAG02311.1"/>
    </source>
</evidence>
<name>A0A0A9W4G8_LYGHE</name>